<dbReference type="Gene3D" id="1.10.10.60">
    <property type="entry name" value="Homeodomain-like"/>
    <property type="match status" value="1"/>
</dbReference>
<proteinExistence type="predicted"/>
<dbReference type="PATRIC" id="fig|69.6.peg.4767"/>
<dbReference type="Pfam" id="PF06719">
    <property type="entry name" value="AraC_N"/>
    <property type="match status" value="1"/>
</dbReference>
<dbReference type="OrthoDB" id="34150at2"/>
<dbReference type="SUPFAM" id="SSF46689">
    <property type="entry name" value="Homeodomain-like"/>
    <property type="match status" value="2"/>
</dbReference>
<keyword evidence="2" id="KW-0804">Transcription</keyword>
<dbReference type="GO" id="GO:0003700">
    <property type="term" value="F:DNA-binding transcription factor activity"/>
    <property type="evidence" value="ECO:0007669"/>
    <property type="project" value="InterPro"/>
</dbReference>
<dbReference type="PANTHER" id="PTHR43436:SF1">
    <property type="entry name" value="TRANSCRIPTIONAL REGULATORY PROTEIN"/>
    <property type="match status" value="1"/>
</dbReference>
<dbReference type="PANTHER" id="PTHR43436">
    <property type="entry name" value="ARAC-FAMILY TRANSCRIPTIONAL REGULATOR"/>
    <property type="match status" value="1"/>
</dbReference>
<dbReference type="SMART" id="SM00342">
    <property type="entry name" value="HTH_ARAC"/>
    <property type="match status" value="1"/>
</dbReference>
<dbReference type="SMR" id="A0A0S2DNW1"/>
<dbReference type="GO" id="GO:0043565">
    <property type="term" value="F:sequence-specific DNA binding"/>
    <property type="evidence" value="ECO:0007669"/>
    <property type="project" value="InterPro"/>
</dbReference>
<reference evidence="3 4" key="1">
    <citation type="submission" date="2015-11" db="EMBL/GenBank/DDBJ databases">
        <title>Genome sequences of Lysobacter enzymogenes strain C3 and Lysobacter antibioticus ATCC 29479.</title>
        <authorList>
            <person name="Kobayashi D.Y."/>
        </authorList>
    </citation>
    <scope>NUCLEOTIDE SEQUENCE [LARGE SCALE GENOMIC DNA]</scope>
    <source>
        <strain evidence="3 4">C3</strain>
    </source>
</reference>
<evidence type="ECO:0000313" key="3">
    <source>
        <dbReference type="EMBL" id="ALN60177.1"/>
    </source>
</evidence>
<dbReference type="KEGG" id="lez:GLE_4836"/>
<dbReference type="InterPro" id="IPR009594">
    <property type="entry name" value="Tscrpt_reg_HTH_AraC_N"/>
</dbReference>
<dbReference type="InterPro" id="IPR018060">
    <property type="entry name" value="HTH_AraC"/>
</dbReference>
<dbReference type="EMBL" id="CP013140">
    <property type="protein sequence ID" value="ALN60177.1"/>
    <property type="molecule type" value="Genomic_DNA"/>
</dbReference>
<dbReference type="Pfam" id="PF12833">
    <property type="entry name" value="HTH_18"/>
    <property type="match status" value="1"/>
</dbReference>
<keyword evidence="1" id="KW-0805">Transcription regulation</keyword>
<dbReference type="InterPro" id="IPR009057">
    <property type="entry name" value="Homeodomain-like_sf"/>
</dbReference>
<protein>
    <submittedName>
        <fullName evidence="3">Transcriptional regulator, AraC family</fullName>
    </submittedName>
</protein>
<evidence type="ECO:0000313" key="4">
    <source>
        <dbReference type="Proteomes" id="UP000061569"/>
    </source>
</evidence>
<organism evidence="3 4">
    <name type="scientific">Lysobacter enzymogenes</name>
    <dbReference type="NCBI Taxonomy" id="69"/>
    <lineage>
        <taxon>Bacteria</taxon>
        <taxon>Pseudomonadati</taxon>
        <taxon>Pseudomonadota</taxon>
        <taxon>Gammaproteobacteria</taxon>
        <taxon>Lysobacterales</taxon>
        <taxon>Lysobacteraceae</taxon>
        <taxon>Lysobacter</taxon>
    </lineage>
</organism>
<evidence type="ECO:0000256" key="1">
    <source>
        <dbReference type="ARBA" id="ARBA00023015"/>
    </source>
</evidence>
<name>A0A0S2DNW1_LYSEN</name>
<gene>
    <name evidence="3" type="ORF">GLE_4836</name>
</gene>
<dbReference type="PROSITE" id="PS01124">
    <property type="entry name" value="HTH_ARAC_FAMILY_2"/>
    <property type="match status" value="1"/>
</dbReference>
<dbReference type="STRING" id="69.GLE_4836"/>
<sequence length="320" mass="35658">MSASTSADTIAQRGHCAQQAELVDRIARLTVAGDGVHGTDVRQLHLIRMDRPTECSPSVYEPRLCVVAQGRKVVTLSDRVYHYDPLNYLVVSVTLPMIGQVVEATPDKPYLCLRIDIDPAEIARLIVDAGQSPPGERSREARDGIGMDLGLYAARVNATLMDAVLRLMRLLDTPQDLPVLAPMALREIFYRVLMGDLGHRLRALALNDSRSHRIAKAVTMLRQRYLLPLCIEDLADELHMSTSSLHHQFKAVTTMSPLQFQKHLRLHEARRLMMIDGMEAVAAAHRVGYESPSQFSREYKRLFGAPPRAEVSLARGLPLG</sequence>
<accession>A0A0S2DNW1</accession>
<dbReference type="Proteomes" id="UP000061569">
    <property type="component" value="Chromosome"/>
</dbReference>
<evidence type="ECO:0000256" key="2">
    <source>
        <dbReference type="ARBA" id="ARBA00023163"/>
    </source>
</evidence>
<dbReference type="AlphaFoldDB" id="A0A0S2DNW1"/>